<dbReference type="AlphaFoldDB" id="G2ZEN2"/>
<reference evidence="1 2" key="1">
    <citation type="journal article" date="2011" name="J. Bacteriol.">
        <title>Complete genome sequence of the animal pathogen Listeria ivanovii, which provides insights into host specificities and evolution of the genus Listeria.</title>
        <authorList>
            <person name="Buchrieser C."/>
            <person name="Rusniok C."/>
            <person name="Garrido P."/>
            <person name="Hain T."/>
            <person name="Scortti M."/>
            <person name="Lampidis R."/>
            <person name="Karst U."/>
            <person name="Chakraborty T."/>
            <person name="Cossart P."/>
            <person name="Kreft J."/>
            <person name="Vazquez-Boland J.A."/>
            <person name="Goebel W."/>
            <person name="Glaser P."/>
        </authorList>
    </citation>
    <scope>NUCLEOTIDE SEQUENCE [LARGE SCALE GENOMIC DNA]</scope>
    <source>
        <strain evidence="2">ATCC BAA-678 / PAM 55</strain>
    </source>
</reference>
<evidence type="ECO:0000313" key="2">
    <source>
        <dbReference type="Proteomes" id="UP000001286"/>
    </source>
</evidence>
<dbReference type="EMBL" id="FR687253">
    <property type="protein sequence ID" value="CBW85547.1"/>
    <property type="molecule type" value="Genomic_DNA"/>
</dbReference>
<dbReference type="GeneID" id="57076043"/>
<dbReference type="eggNOG" id="ENOG5032UBK">
    <property type="taxonomic scope" value="Bacteria"/>
</dbReference>
<dbReference type="HOGENOM" id="CLU_127032_0_0_9"/>
<name>G2ZEN2_LISIP</name>
<accession>G2ZEN2</accession>
<dbReference type="KEGG" id="liv:LIV_1060"/>
<sequence length="157" mass="18016">MKAAISINDQKFYTDMKKVFEAIQNKQANYNWLISNFECNCYPAGIPEQEYIWITGEELTKVIAANDIQFIWGVFSGFKKNISLEEILESELPIADGYAGFWKEAISIQHKLASIEIVPWDSTLVLFISKAEELTTLFKENFPNSKDLAEYNGNRTK</sequence>
<gene>
    <name evidence="1" type="ordered locus">LIV_1060</name>
</gene>
<protein>
    <submittedName>
        <fullName evidence="1">Uncharacterized protein</fullName>
    </submittedName>
</protein>
<evidence type="ECO:0000313" key="1">
    <source>
        <dbReference type="EMBL" id="CBW85547.1"/>
    </source>
</evidence>
<dbReference type="RefSeq" id="WP_014092526.1">
    <property type="nucleotide sequence ID" value="NC_016011.1"/>
</dbReference>
<organism evidence="1 2">
    <name type="scientific">Listeria ivanovii (strain ATCC BAA-678 / PAM 55)</name>
    <dbReference type="NCBI Taxonomy" id="881621"/>
    <lineage>
        <taxon>Bacteria</taxon>
        <taxon>Bacillati</taxon>
        <taxon>Bacillota</taxon>
        <taxon>Bacilli</taxon>
        <taxon>Bacillales</taxon>
        <taxon>Listeriaceae</taxon>
        <taxon>Listeria</taxon>
    </lineage>
</organism>
<dbReference type="OrthoDB" id="797474at2"/>
<dbReference type="Proteomes" id="UP000001286">
    <property type="component" value="Chromosome"/>
</dbReference>
<proteinExistence type="predicted"/>